<evidence type="ECO:0000259" key="3">
    <source>
        <dbReference type="Pfam" id="PF03629"/>
    </source>
</evidence>
<evidence type="ECO:0000313" key="5">
    <source>
        <dbReference type="Proteomes" id="UP000238034"/>
    </source>
</evidence>
<dbReference type="InterPro" id="IPR005181">
    <property type="entry name" value="SASA"/>
</dbReference>
<reference evidence="4 5" key="1">
    <citation type="submission" date="2018-03" db="EMBL/GenBank/DDBJ databases">
        <title>Genomic Encyclopedia of Type Strains, Phase III (KMG-III): the genomes of soil and plant-associated and newly described type strains.</title>
        <authorList>
            <person name="Whitman W."/>
        </authorList>
    </citation>
    <scope>NUCLEOTIDE SEQUENCE [LARGE SCALE GENOMIC DNA]</scope>
    <source>
        <strain evidence="4 5">CGMCC 1.9313</strain>
    </source>
</reference>
<dbReference type="InterPro" id="IPR036514">
    <property type="entry name" value="SGNH_hydro_sf"/>
</dbReference>
<comment type="caution">
    <text evidence="4">The sequence shown here is derived from an EMBL/GenBank/DDBJ whole genome shotgun (WGS) entry which is preliminary data.</text>
</comment>
<evidence type="ECO:0000256" key="1">
    <source>
        <dbReference type="ARBA" id="ARBA00022801"/>
    </source>
</evidence>
<accession>A0A2T0UCD7</accession>
<feature type="domain" description="Sialate O-acetylesterase" evidence="3">
    <location>
        <begin position="104"/>
        <end position="304"/>
    </location>
</feature>
<evidence type="ECO:0000256" key="2">
    <source>
        <dbReference type="SAM" id="SignalP"/>
    </source>
</evidence>
<dbReference type="EMBL" id="PVTH01000001">
    <property type="protein sequence ID" value="PRY55600.1"/>
    <property type="molecule type" value="Genomic_DNA"/>
</dbReference>
<dbReference type="GO" id="GO:0001681">
    <property type="term" value="F:sialate O-acetylesterase activity"/>
    <property type="evidence" value="ECO:0007669"/>
    <property type="project" value="InterPro"/>
</dbReference>
<dbReference type="RefSeq" id="WP_106291135.1">
    <property type="nucleotide sequence ID" value="NZ_PVTH01000001.1"/>
</dbReference>
<evidence type="ECO:0000313" key="4">
    <source>
        <dbReference type="EMBL" id="PRY55600.1"/>
    </source>
</evidence>
<keyword evidence="2" id="KW-0732">Signal</keyword>
<dbReference type="PANTHER" id="PTHR22901:SF0">
    <property type="entry name" value="SIALATE O-ACETYLESTERASE"/>
    <property type="match status" value="1"/>
</dbReference>
<dbReference type="Gene3D" id="3.40.50.1110">
    <property type="entry name" value="SGNH hydrolase"/>
    <property type="match status" value="1"/>
</dbReference>
<keyword evidence="1" id="KW-0378">Hydrolase</keyword>
<dbReference type="InterPro" id="IPR039329">
    <property type="entry name" value="SIAE"/>
</dbReference>
<feature type="signal peptide" evidence="2">
    <location>
        <begin position="1"/>
        <end position="19"/>
    </location>
</feature>
<dbReference type="Pfam" id="PF03629">
    <property type="entry name" value="SASA"/>
    <property type="match status" value="1"/>
</dbReference>
<dbReference type="AlphaFoldDB" id="A0A2T0UCD7"/>
<sequence>MKRLFSVLFLFAFHLGLQAEIRMASIFTDNMVLQQQSHTPVWGWAKAGQTVTVVPSWDNKTYSVKAASSGKWKIDIATPSAGGPYEITVSDGTPLKLSNVLIGEVWLCSGQSNMEMPMKGFKAQPVMGSNDAILKSRNKNIRIYTVPRSSFTEPQEDSKPSVWKQAEPESVSNFSATAYYFARLLNEMLDVPVGVINSSYGGSSIEAWMNPETLKPFKDIKVPAKNDPIVQKSRTPTTLYNGMIDPIIGYGIKGCIWYQGESNYERPDQYEQLFPALVSQWRKQWKIGEFPFYYAQIAPFAYTQLPPYHMGGKYNSAYLRDAQRKAASAIPNSGMAVLLDVGEENCIHPMNKEVGAKRLALLALAKTYGMKGFGFASPEYVSSEVKGSVMVLKFNNASNGFTSYGKKLSLFEVAGEDKVFHPAEAMIGGSSISVSSPYVSQPVHVRYAFKDFVIGDLYSTEGLPVSSFRSDNW</sequence>
<gene>
    <name evidence="4" type="ORF">B0I27_101574</name>
</gene>
<keyword evidence="5" id="KW-1185">Reference proteome</keyword>
<dbReference type="Gene3D" id="2.60.40.10">
    <property type="entry name" value="Immunoglobulins"/>
    <property type="match status" value="1"/>
</dbReference>
<organism evidence="4 5">
    <name type="scientific">Arcticibacter pallidicorallinus</name>
    <dbReference type="NCBI Taxonomy" id="1259464"/>
    <lineage>
        <taxon>Bacteria</taxon>
        <taxon>Pseudomonadati</taxon>
        <taxon>Bacteroidota</taxon>
        <taxon>Sphingobacteriia</taxon>
        <taxon>Sphingobacteriales</taxon>
        <taxon>Sphingobacteriaceae</taxon>
        <taxon>Arcticibacter</taxon>
    </lineage>
</organism>
<dbReference type="GO" id="GO:0005975">
    <property type="term" value="P:carbohydrate metabolic process"/>
    <property type="evidence" value="ECO:0007669"/>
    <property type="project" value="TreeGrafter"/>
</dbReference>
<dbReference type="Proteomes" id="UP000238034">
    <property type="component" value="Unassembled WGS sequence"/>
</dbReference>
<dbReference type="InterPro" id="IPR013783">
    <property type="entry name" value="Ig-like_fold"/>
</dbReference>
<proteinExistence type="predicted"/>
<dbReference type="OrthoDB" id="9816001at2"/>
<name>A0A2T0UCD7_9SPHI</name>
<protein>
    <submittedName>
        <fullName evidence="4">Sialate O-acetylesterase</fullName>
    </submittedName>
</protein>
<feature type="chain" id="PRO_5015674482" evidence="2">
    <location>
        <begin position="20"/>
        <end position="473"/>
    </location>
</feature>
<dbReference type="SUPFAM" id="SSF52266">
    <property type="entry name" value="SGNH hydrolase"/>
    <property type="match status" value="1"/>
</dbReference>
<dbReference type="PANTHER" id="PTHR22901">
    <property type="entry name" value="SIALATE O-ACETYLESTERASE"/>
    <property type="match status" value="1"/>
</dbReference>